<dbReference type="EMBL" id="SNRW01033824">
    <property type="protein sequence ID" value="KAA6355913.1"/>
    <property type="molecule type" value="Genomic_DNA"/>
</dbReference>
<evidence type="ECO:0000313" key="2">
    <source>
        <dbReference type="EMBL" id="KAA6355913.1"/>
    </source>
</evidence>
<sequence length="272" mass="31712">MPKKGKKGIKRHQNIETPMPQAYPSNQNFDTLIKEDNRGKRTIYYIPKPKTTQYEDPMAQMLMQSAQEAAMAFQGTPDIRISYPDNINARINEPSNDLSSRRLPYPLQIKESIKESIKQNENERMKEEPNDEGIQSEGPFSLLIGLFTDEQPEGTLLQQQMQVEKEKQIEGKILQKDNAQTTNELQYQYGATDWRHRPINKEFTNTPYPVMNTAYYMNDGGIPSLRVQKQYLDKQSRINWPKERKNYIKTSKLMQSIAAQDRLKKHGKNKKK</sequence>
<dbReference type="Proteomes" id="UP000324800">
    <property type="component" value="Unassembled WGS sequence"/>
</dbReference>
<feature type="compositionally biased region" description="Basic residues" evidence="1">
    <location>
        <begin position="1"/>
        <end position="12"/>
    </location>
</feature>
<protein>
    <submittedName>
        <fullName evidence="2">Uncharacterized protein</fullName>
    </submittedName>
</protein>
<accession>A0A5J4TDS2</accession>
<name>A0A5J4TDS2_9EUKA</name>
<reference evidence="2 3" key="1">
    <citation type="submission" date="2019-03" db="EMBL/GenBank/DDBJ databases">
        <title>Single cell metagenomics reveals metabolic interactions within the superorganism composed of flagellate Streblomastix strix and complex community of Bacteroidetes bacteria on its surface.</title>
        <authorList>
            <person name="Treitli S.C."/>
            <person name="Kolisko M."/>
            <person name="Husnik F."/>
            <person name="Keeling P."/>
            <person name="Hampl V."/>
        </authorList>
    </citation>
    <scope>NUCLEOTIDE SEQUENCE [LARGE SCALE GENOMIC DNA]</scope>
    <source>
        <strain evidence="2">ST1C</strain>
    </source>
</reference>
<feature type="compositionally biased region" description="Basic and acidic residues" evidence="1">
    <location>
        <begin position="117"/>
        <end position="128"/>
    </location>
</feature>
<evidence type="ECO:0000256" key="1">
    <source>
        <dbReference type="SAM" id="MobiDB-lite"/>
    </source>
</evidence>
<gene>
    <name evidence="2" type="ORF">EZS28_048560</name>
</gene>
<feature type="region of interest" description="Disordered" evidence="1">
    <location>
        <begin position="1"/>
        <end position="26"/>
    </location>
</feature>
<dbReference type="AlphaFoldDB" id="A0A5J4TDS2"/>
<evidence type="ECO:0000313" key="3">
    <source>
        <dbReference type="Proteomes" id="UP000324800"/>
    </source>
</evidence>
<organism evidence="2 3">
    <name type="scientific">Streblomastix strix</name>
    <dbReference type="NCBI Taxonomy" id="222440"/>
    <lineage>
        <taxon>Eukaryota</taxon>
        <taxon>Metamonada</taxon>
        <taxon>Preaxostyla</taxon>
        <taxon>Oxymonadida</taxon>
        <taxon>Streblomastigidae</taxon>
        <taxon>Streblomastix</taxon>
    </lineage>
</organism>
<feature type="region of interest" description="Disordered" evidence="1">
    <location>
        <begin position="117"/>
        <end position="136"/>
    </location>
</feature>
<comment type="caution">
    <text evidence="2">The sequence shown here is derived from an EMBL/GenBank/DDBJ whole genome shotgun (WGS) entry which is preliminary data.</text>
</comment>
<proteinExistence type="predicted"/>